<protein>
    <submittedName>
        <fullName evidence="2">Uncharacterized protein</fullName>
    </submittedName>
</protein>
<keyword evidence="3" id="KW-1185">Reference proteome</keyword>
<proteinExistence type="predicted"/>
<keyword evidence="1" id="KW-0812">Transmembrane</keyword>
<name>A0AAQ4LQN1_9PAST</name>
<dbReference type="Proteomes" id="UP001226020">
    <property type="component" value="Unassembled WGS sequence"/>
</dbReference>
<dbReference type="RefSeq" id="WP_211598915.1">
    <property type="nucleotide sequence ID" value="NZ_JAGRQI010000019.1"/>
</dbReference>
<keyword evidence="1" id="KW-1133">Transmembrane helix</keyword>
<dbReference type="AlphaFoldDB" id="A0AAQ4LQN1"/>
<dbReference type="EMBL" id="JASAXT010000002">
    <property type="protein sequence ID" value="MDP8147690.1"/>
    <property type="molecule type" value="Genomic_DNA"/>
</dbReference>
<organism evidence="2 3">
    <name type="scientific">Phocoenobacter atlanticus subsp. atlanticus</name>
    <dbReference type="NCBI Taxonomy" id="3061285"/>
    <lineage>
        <taxon>Bacteria</taxon>
        <taxon>Pseudomonadati</taxon>
        <taxon>Pseudomonadota</taxon>
        <taxon>Gammaproteobacteria</taxon>
        <taxon>Pasteurellales</taxon>
        <taxon>Pasteurellaceae</taxon>
        <taxon>Phocoenobacter</taxon>
        <taxon>Phocoenobacter atlanticus</taxon>
    </lineage>
</organism>
<gene>
    <name evidence="2" type="ORF">QJU57_01180</name>
</gene>
<feature type="transmembrane region" description="Helical" evidence="1">
    <location>
        <begin position="76"/>
        <end position="98"/>
    </location>
</feature>
<keyword evidence="1" id="KW-0472">Membrane</keyword>
<comment type="caution">
    <text evidence="2">The sequence shown here is derived from an EMBL/GenBank/DDBJ whole genome shotgun (WGS) entry which is preliminary data.</text>
</comment>
<reference evidence="2 3" key="1">
    <citation type="journal article" date="2023" name="Front. Microbiol.">
        <title>Phylogeography and host specificity of Pasteurellaceae pathogenic to sea-farmed fish in the north-east Atlantic.</title>
        <authorList>
            <person name="Gulla S."/>
            <person name="Colquhoun D.J."/>
            <person name="Olsen A.B."/>
            <person name="Spilsberg B."/>
            <person name="Lagesen K."/>
            <person name="Aakesson C.P."/>
            <person name="Strom S."/>
            <person name="Manji F."/>
            <person name="Birkbeck T.H."/>
            <person name="Nilsen H.K."/>
        </authorList>
    </citation>
    <scope>NUCLEOTIDE SEQUENCE [LARGE SCALE GENOMIC DNA]</scope>
    <source>
        <strain evidence="2 3">NVIB3131</strain>
    </source>
</reference>
<evidence type="ECO:0000313" key="2">
    <source>
        <dbReference type="EMBL" id="MDP8147690.1"/>
    </source>
</evidence>
<sequence length="150" mass="17365">MKNNEQASIILDPYSLQLGKMLANHSGGDHNNSQSYTQEDEEMDYYRRLTRLEENVQKVSLKVNVIESNYLTTSKFYASGLTAFFLLIGLGAGLFAYVDNKYENRFANIDKKFEKIDVRLDSIEQNYIKTDSKIDKLDDKIQFLIDQTQN</sequence>
<accession>A0AAQ4LQN1</accession>
<evidence type="ECO:0000256" key="1">
    <source>
        <dbReference type="SAM" id="Phobius"/>
    </source>
</evidence>
<evidence type="ECO:0000313" key="3">
    <source>
        <dbReference type="Proteomes" id="UP001226020"/>
    </source>
</evidence>